<sequence length="185" mass="20771">MKKSNLILLGALVAIVFFTLAFQLTTHHYAKENNRKKTSAIRLSQDRTSVSFKGIKTNAPLRIILEQDSLHKIQVEAPNYLIDSVKTSVLNDTLLIETPKNVRKRDSVVVNIKLKSLHHLKLDGHSLVVSKKVIVGEELHLALRGHSSAQLQLQFEHMFYSNSSDGTVDISGDIKNIEIVNPQKE</sequence>
<dbReference type="OrthoDB" id="1160603at2"/>
<dbReference type="RefSeq" id="WP_106145665.1">
    <property type="nucleotide sequence ID" value="NZ_PVYX01000002.1"/>
</dbReference>
<dbReference type="Proteomes" id="UP000237640">
    <property type="component" value="Unassembled WGS sequence"/>
</dbReference>
<feature type="domain" description="Putative auto-transporter adhesin head GIN" evidence="1">
    <location>
        <begin position="52"/>
        <end position="179"/>
    </location>
</feature>
<reference evidence="2 3" key="1">
    <citation type="submission" date="2018-03" db="EMBL/GenBank/DDBJ databases">
        <title>Genomic Encyclopedia of Archaeal and Bacterial Type Strains, Phase II (KMG-II): from individual species to whole genera.</title>
        <authorList>
            <person name="Goeker M."/>
        </authorList>
    </citation>
    <scope>NUCLEOTIDE SEQUENCE [LARGE SCALE GENOMIC DNA]</scope>
    <source>
        <strain evidence="2 3">DSM 25027</strain>
    </source>
</reference>
<keyword evidence="3" id="KW-1185">Reference proteome</keyword>
<evidence type="ECO:0000313" key="3">
    <source>
        <dbReference type="Proteomes" id="UP000237640"/>
    </source>
</evidence>
<protein>
    <submittedName>
        <fullName evidence="2">Putative autotransporter adhesin-like protein</fullName>
    </submittedName>
</protein>
<proteinExistence type="predicted"/>
<dbReference type="EMBL" id="PVYX01000002">
    <property type="protein sequence ID" value="PRX54381.1"/>
    <property type="molecule type" value="Genomic_DNA"/>
</dbReference>
<name>A0A2T0MA41_9FLAO</name>
<gene>
    <name evidence="2" type="ORF">CLV81_2781</name>
</gene>
<evidence type="ECO:0000313" key="2">
    <source>
        <dbReference type="EMBL" id="PRX54381.1"/>
    </source>
</evidence>
<dbReference type="Gene3D" id="2.160.20.120">
    <property type="match status" value="1"/>
</dbReference>
<organism evidence="2 3">
    <name type="scientific">Flagellimonas meridianipacifica</name>
    <dbReference type="NCBI Taxonomy" id="1080225"/>
    <lineage>
        <taxon>Bacteria</taxon>
        <taxon>Pseudomonadati</taxon>
        <taxon>Bacteroidota</taxon>
        <taxon>Flavobacteriia</taxon>
        <taxon>Flavobacteriales</taxon>
        <taxon>Flavobacteriaceae</taxon>
        <taxon>Flagellimonas</taxon>
    </lineage>
</organism>
<evidence type="ECO:0000259" key="1">
    <source>
        <dbReference type="Pfam" id="PF10988"/>
    </source>
</evidence>
<comment type="caution">
    <text evidence="2">The sequence shown here is derived from an EMBL/GenBank/DDBJ whole genome shotgun (WGS) entry which is preliminary data.</text>
</comment>
<accession>A0A2T0MA41</accession>
<dbReference type="InterPro" id="IPR021255">
    <property type="entry name" value="DUF2807"/>
</dbReference>
<dbReference type="AlphaFoldDB" id="A0A2T0MA41"/>
<dbReference type="Pfam" id="PF10988">
    <property type="entry name" value="DUF2807"/>
    <property type="match status" value="1"/>
</dbReference>